<keyword evidence="1" id="KW-0645">Protease</keyword>
<dbReference type="GO" id="GO:0008233">
    <property type="term" value="F:peptidase activity"/>
    <property type="evidence" value="ECO:0007669"/>
    <property type="project" value="UniProtKB-KW"/>
</dbReference>
<accession>A0A220U0Y8</accession>
<proteinExistence type="predicted"/>
<evidence type="ECO:0000313" key="1">
    <source>
        <dbReference type="EMBL" id="ASK61777.1"/>
    </source>
</evidence>
<dbReference type="EMBL" id="CP022315">
    <property type="protein sequence ID" value="ASK61777.1"/>
    <property type="molecule type" value="Genomic_DNA"/>
</dbReference>
<dbReference type="OrthoDB" id="9815953at2"/>
<dbReference type="KEGG" id="vil:CFK37_06210"/>
<dbReference type="Proteomes" id="UP000198312">
    <property type="component" value="Chromosome"/>
</dbReference>
<dbReference type="GO" id="GO:0006508">
    <property type="term" value="P:proteolysis"/>
    <property type="evidence" value="ECO:0007669"/>
    <property type="project" value="UniProtKB-KW"/>
</dbReference>
<dbReference type="Pfam" id="PF06866">
    <property type="entry name" value="DUF1256"/>
    <property type="match status" value="1"/>
</dbReference>
<dbReference type="AlphaFoldDB" id="A0A220U0Y8"/>
<keyword evidence="1" id="KW-0378">Hydrolase</keyword>
<protein>
    <submittedName>
        <fullName evidence="1">Spore protease YyaC</fullName>
    </submittedName>
</protein>
<sequence>MNLKKQFTIENGQENMRLMYTDSLITDLMSKKIISWLPAVPKEYVVVCIGTDRSTGDSLGPLTGSLLTNHKPRHLTIYGTIHDPVHATNLDTFIKRIHNVHRNPYIIAVDACLGKSASVGNIILGSGALKPGAALNKTLPQIGDIHLTGVVNISGFMEFSILQNTRLSVVIDMAKQLANLLITIDNKLQHSFIPTSILASSMQLDDQKNG</sequence>
<reference evidence="1 2" key="1">
    <citation type="submission" date="2017-07" db="EMBL/GenBank/DDBJ databases">
        <title>Virgibacillus sp. LM2416.</title>
        <authorList>
            <person name="Tak E.J."/>
            <person name="Bae J.-W."/>
        </authorList>
    </citation>
    <scope>NUCLEOTIDE SEQUENCE [LARGE SCALE GENOMIC DNA]</scope>
    <source>
        <strain evidence="1 2">LM2416</strain>
    </source>
</reference>
<dbReference type="InterPro" id="IPR009665">
    <property type="entry name" value="YyaC"/>
</dbReference>
<keyword evidence="2" id="KW-1185">Reference proteome</keyword>
<organism evidence="1 2">
    <name type="scientific">Virgibacillus phasianinus</name>
    <dbReference type="NCBI Taxonomy" id="2017483"/>
    <lineage>
        <taxon>Bacteria</taxon>
        <taxon>Bacillati</taxon>
        <taxon>Bacillota</taxon>
        <taxon>Bacilli</taxon>
        <taxon>Bacillales</taxon>
        <taxon>Bacillaceae</taxon>
        <taxon>Virgibacillus</taxon>
    </lineage>
</organism>
<name>A0A220U0Y8_9BACI</name>
<gene>
    <name evidence="1" type="primary">yyaC</name>
    <name evidence="1" type="ORF">CFK37_06210</name>
</gene>
<dbReference type="InterPro" id="IPR023430">
    <property type="entry name" value="Pept_HybD-like_dom_sf"/>
</dbReference>
<dbReference type="RefSeq" id="WP_089061037.1">
    <property type="nucleotide sequence ID" value="NZ_CP022315.1"/>
</dbReference>
<evidence type="ECO:0000313" key="2">
    <source>
        <dbReference type="Proteomes" id="UP000198312"/>
    </source>
</evidence>
<dbReference type="SUPFAM" id="SSF53163">
    <property type="entry name" value="HybD-like"/>
    <property type="match status" value="1"/>
</dbReference>
<dbReference type="NCBIfam" id="TIGR02841">
    <property type="entry name" value="spore_YyaC"/>
    <property type="match status" value="1"/>
</dbReference>